<evidence type="ECO:0000313" key="3">
    <source>
        <dbReference type="EMBL" id="SFJ80967.1"/>
    </source>
</evidence>
<dbReference type="EMBL" id="FOSF01000003">
    <property type="protein sequence ID" value="SFJ80967.1"/>
    <property type="molecule type" value="Genomic_DNA"/>
</dbReference>
<feature type="domain" description="Transposase IS204/IS1001/IS1096/IS1165 DDE" evidence="1">
    <location>
        <begin position="202"/>
        <end position="290"/>
    </location>
</feature>
<gene>
    <name evidence="3" type="ORF">SAMN04487865_10032</name>
</gene>
<feature type="domain" description="Transposase IS204/IS1001/IS1096/IS1165 zinc-finger" evidence="2">
    <location>
        <begin position="74"/>
        <end position="117"/>
    </location>
</feature>
<dbReference type="InterPro" id="IPR047951">
    <property type="entry name" value="Transpos_ISL3"/>
</dbReference>
<dbReference type="Pfam" id="PF14690">
    <property type="entry name" value="Zn_ribbon_ISL3"/>
    <property type="match status" value="1"/>
</dbReference>
<dbReference type="InterPro" id="IPR002560">
    <property type="entry name" value="Transposase_DDE"/>
</dbReference>
<accession>A0A662Z7U4</accession>
<dbReference type="PANTHER" id="PTHR33498">
    <property type="entry name" value="TRANSPOSASE FOR INSERTION SEQUENCE ELEMENT IS1557"/>
    <property type="match status" value="1"/>
</dbReference>
<protein>
    <submittedName>
        <fullName evidence="3">Zinc-finger of transposase IS204/IS1001/IS1096/IS1165</fullName>
    </submittedName>
</protein>
<dbReference type="GO" id="GO:0008270">
    <property type="term" value="F:zinc ion binding"/>
    <property type="evidence" value="ECO:0007669"/>
    <property type="project" value="UniProtKB-KW"/>
</dbReference>
<evidence type="ECO:0000313" key="4">
    <source>
        <dbReference type="Proteomes" id="UP000243374"/>
    </source>
</evidence>
<keyword evidence="3" id="KW-0863">Zinc-finger</keyword>
<organism evidence="3 4">
    <name type="scientific">Succinivibrio dextrinosolvens</name>
    <dbReference type="NCBI Taxonomy" id="83771"/>
    <lineage>
        <taxon>Bacteria</taxon>
        <taxon>Pseudomonadati</taxon>
        <taxon>Pseudomonadota</taxon>
        <taxon>Gammaproteobacteria</taxon>
        <taxon>Aeromonadales</taxon>
        <taxon>Succinivibrionaceae</taxon>
        <taxon>Succinivibrio</taxon>
    </lineage>
</organism>
<dbReference type="PANTHER" id="PTHR33498:SF1">
    <property type="entry name" value="TRANSPOSASE FOR INSERTION SEQUENCE ELEMENT IS1557"/>
    <property type="match status" value="1"/>
</dbReference>
<name>A0A662Z7U4_9GAMM</name>
<sequence length="298" mass="34074">MNITDLDSFKQDHGYISVDPLEGFISLPSGLDCFKQTHCRLQRVNRNDGTKVKPLVRRHDEYELYGVCTQKYEPKVCPRCGAPLHRNGSITTTLRHIPLGDSYSLVEADRPRFRCSSQGCEYSEVGSIPFKAQGHLITEPLRLYTEALLAYGMTLKEVSHITGLHKCVVKDIDKARLEGLYVTVDKDGKKTLIKPEQQARFIGIDEFKLHDGHKYATVILDMESGCILWLQTGKKKQVVYDFIEHVGLEWMSKVEAVSSDMNSDFEEAFLEKCPHMKVVYDHFHLINFRGRKLIRIPA</sequence>
<keyword evidence="3" id="KW-0479">Metal-binding</keyword>
<keyword evidence="4" id="KW-1185">Reference proteome</keyword>
<keyword evidence="3" id="KW-0862">Zinc</keyword>
<dbReference type="Proteomes" id="UP000243374">
    <property type="component" value="Unassembled WGS sequence"/>
</dbReference>
<dbReference type="RefSeq" id="WP_074838558.1">
    <property type="nucleotide sequence ID" value="NZ_CP047056.1"/>
</dbReference>
<evidence type="ECO:0000259" key="1">
    <source>
        <dbReference type="Pfam" id="PF01610"/>
    </source>
</evidence>
<proteinExistence type="predicted"/>
<reference evidence="3 4" key="1">
    <citation type="submission" date="2016-10" db="EMBL/GenBank/DDBJ databases">
        <authorList>
            <person name="Varghese N."/>
            <person name="Submissions S."/>
        </authorList>
    </citation>
    <scope>NUCLEOTIDE SEQUENCE [LARGE SCALE GENOMIC DNA]</scope>
    <source>
        <strain evidence="3 4">22B</strain>
    </source>
</reference>
<evidence type="ECO:0000259" key="2">
    <source>
        <dbReference type="Pfam" id="PF14690"/>
    </source>
</evidence>
<dbReference type="Pfam" id="PF01610">
    <property type="entry name" value="DDE_Tnp_ISL3"/>
    <property type="match status" value="1"/>
</dbReference>
<dbReference type="InterPro" id="IPR029261">
    <property type="entry name" value="Transposase_Znf"/>
</dbReference>
<dbReference type="AlphaFoldDB" id="A0A662Z7U4"/>
<dbReference type="OrthoDB" id="5289059at2"/>